<dbReference type="RefSeq" id="WP_275088390.1">
    <property type="nucleotide sequence ID" value="NZ_CP119078.1"/>
</dbReference>
<sequence length="121" mass="13431">MFILRHILAVTLIITPFSYVLAHSFVNSRANDYIDSIKKVLKQCYDQEKELNADLSRCVGNALGKTPNPYNYKVRINAESKTSSSLLLTLSNTGEEISCLLSIKPTGSADAQIEVIVCDYD</sequence>
<evidence type="ECO:0000313" key="2">
    <source>
        <dbReference type="Proteomes" id="UP001222087"/>
    </source>
</evidence>
<evidence type="ECO:0000313" key="1">
    <source>
        <dbReference type="EMBL" id="WED42568.1"/>
    </source>
</evidence>
<name>A0ABY8APW8_9GAMM</name>
<protein>
    <recommendedName>
        <fullName evidence="3">Transmembrane protein</fullName>
    </recommendedName>
</protein>
<organism evidence="1 2">
    <name type="scientific">Legionella cardiaca</name>
    <dbReference type="NCBI Taxonomy" id="1071983"/>
    <lineage>
        <taxon>Bacteria</taxon>
        <taxon>Pseudomonadati</taxon>
        <taxon>Pseudomonadota</taxon>
        <taxon>Gammaproteobacteria</taxon>
        <taxon>Legionellales</taxon>
        <taxon>Legionellaceae</taxon>
        <taxon>Legionella</taxon>
    </lineage>
</organism>
<proteinExistence type="predicted"/>
<reference evidence="1 2" key="1">
    <citation type="submission" date="2023-02" db="EMBL/GenBank/DDBJ databases">
        <title>Genome Sequence of L. cardiaca H63T.</title>
        <authorList>
            <person name="Lopez A.E."/>
            <person name="Cianciotto N.P."/>
        </authorList>
    </citation>
    <scope>NUCLEOTIDE SEQUENCE [LARGE SCALE GENOMIC DNA]</scope>
    <source>
        <strain evidence="1 2">H63</strain>
    </source>
</reference>
<dbReference type="Proteomes" id="UP001222087">
    <property type="component" value="Chromosome"/>
</dbReference>
<evidence type="ECO:0008006" key="3">
    <source>
        <dbReference type="Google" id="ProtNLM"/>
    </source>
</evidence>
<dbReference type="EMBL" id="CP119078">
    <property type="protein sequence ID" value="WED42568.1"/>
    <property type="molecule type" value="Genomic_DNA"/>
</dbReference>
<accession>A0ABY8APW8</accession>
<gene>
    <name evidence="1" type="ORF">PXX05_11700</name>
</gene>
<keyword evidence="2" id="KW-1185">Reference proteome</keyword>